<evidence type="ECO:0000313" key="18">
    <source>
        <dbReference type="Proteomes" id="UP001597294"/>
    </source>
</evidence>
<evidence type="ECO:0000256" key="9">
    <source>
        <dbReference type="ARBA" id="ARBA00022967"/>
    </source>
</evidence>
<proteinExistence type="inferred from homology"/>
<evidence type="ECO:0000256" key="5">
    <source>
        <dbReference type="ARBA" id="ARBA00022475"/>
    </source>
</evidence>
<dbReference type="SUPFAM" id="SSF52540">
    <property type="entry name" value="P-loop containing nucleoside triphosphate hydrolases"/>
    <property type="match status" value="1"/>
</dbReference>
<evidence type="ECO:0000256" key="4">
    <source>
        <dbReference type="ARBA" id="ARBA00022448"/>
    </source>
</evidence>
<evidence type="ECO:0000313" key="17">
    <source>
        <dbReference type="EMBL" id="MFD2205037.1"/>
    </source>
</evidence>
<gene>
    <name evidence="17" type="ORF">ACFSKO_05430</name>
</gene>
<feature type="domain" description="ABC transporter" evidence="16">
    <location>
        <begin position="24"/>
        <end position="259"/>
    </location>
</feature>
<evidence type="ECO:0000256" key="3">
    <source>
        <dbReference type="ARBA" id="ARBA00011469"/>
    </source>
</evidence>
<keyword evidence="6" id="KW-0997">Cell inner membrane</keyword>
<keyword evidence="5" id="KW-1003">Cell membrane</keyword>
<comment type="function">
    <text evidence="11">Part of the ABC transporter complex GsiABCD involved in glutathione import. Responsible for energy coupling to the transport system.</text>
</comment>
<evidence type="ECO:0000256" key="6">
    <source>
        <dbReference type="ARBA" id="ARBA00022519"/>
    </source>
</evidence>
<dbReference type="Proteomes" id="UP001597294">
    <property type="component" value="Unassembled WGS sequence"/>
</dbReference>
<dbReference type="PROSITE" id="PS00211">
    <property type="entry name" value="ABC_TRANSPORTER_1"/>
    <property type="match status" value="1"/>
</dbReference>
<sequence length="270" mass="30252">MPTRDKTIEPNHNNVGKAKIALQIDSLNVYFGEGHDRFQAVKDVSISVAEGGSFGLVGESGSGKSTVLRAISGLVTDWDGVIDVDGEHINKKREMSYCRTIQMVFQDPYASLHPRHSIDRTLSEPLRLHKFDNIDDRVNQALIDVGLGTSFRFRYPHQLSGGQRQRVAIARALMLEPVILLLDEPTSALDVSVQAEILNLLSDIRKNRKLTYILVTHDLAVVAHMCDEIAVMSHGKIVEVMDVETMRHSTPKHEYTRELLEASEGYRPEL</sequence>
<organism evidence="17 18">
    <name type="scientific">Kiloniella antarctica</name>
    <dbReference type="NCBI Taxonomy" id="1550907"/>
    <lineage>
        <taxon>Bacteria</taxon>
        <taxon>Pseudomonadati</taxon>
        <taxon>Pseudomonadota</taxon>
        <taxon>Alphaproteobacteria</taxon>
        <taxon>Rhodospirillales</taxon>
        <taxon>Kiloniellaceae</taxon>
        <taxon>Kiloniella</taxon>
    </lineage>
</organism>
<evidence type="ECO:0000256" key="8">
    <source>
        <dbReference type="ARBA" id="ARBA00022840"/>
    </source>
</evidence>
<keyword evidence="18" id="KW-1185">Reference proteome</keyword>
<keyword evidence="4" id="KW-0813">Transport</keyword>
<evidence type="ECO:0000256" key="7">
    <source>
        <dbReference type="ARBA" id="ARBA00022741"/>
    </source>
</evidence>
<dbReference type="InterPro" id="IPR003439">
    <property type="entry name" value="ABC_transporter-like_ATP-bd"/>
</dbReference>
<evidence type="ECO:0000256" key="1">
    <source>
        <dbReference type="ARBA" id="ARBA00004170"/>
    </source>
</evidence>
<dbReference type="RefSeq" id="WP_380249196.1">
    <property type="nucleotide sequence ID" value="NZ_JBHUII010000001.1"/>
</dbReference>
<dbReference type="PANTHER" id="PTHR43776:SF15">
    <property type="entry name" value="GLUTATHIONE IMPORT ATP-BINDING PROTEIN GSIA"/>
    <property type="match status" value="1"/>
</dbReference>
<name>A0ABW5BG27_9PROT</name>
<keyword evidence="7" id="KW-0547">Nucleotide-binding</keyword>
<evidence type="ECO:0000256" key="11">
    <source>
        <dbReference type="ARBA" id="ARBA00037530"/>
    </source>
</evidence>
<evidence type="ECO:0000256" key="12">
    <source>
        <dbReference type="ARBA" id="ARBA00038416"/>
    </source>
</evidence>
<dbReference type="CDD" id="cd03257">
    <property type="entry name" value="ABC_NikE_OppD_transporters"/>
    <property type="match status" value="1"/>
</dbReference>
<comment type="subunit">
    <text evidence="3">The complex is composed of two ATP-binding proteins (GsiA), two transmembrane proteins (GsiC and GsiD) and a solute-binding protein (GsiB).</text>
</comment>
<dbReference type="GO" id="GO:0005524">
    <property type="term" value="F:ATP binding"/>
    <property type="evidence" value="ECO:0007669"/>
    <property type="project" value="UniProtKB-KW"/>
</dbReference>
<dbReference type="InterPro" id="IPR017871">
    <property type="entry name" value="ABC_transporter-like_CS"/>
</dbReference>
<comment type="caution">
    <text evidence="17">The sequence shown here is derived from an EMBL/GenBank/DDBJ whole genome shotgun (WGS) entry which is preliminary data.</text>
</comment>
<reference evidence="18" key="1">
    <citation type="journal article" date="2019" name="Int. J. Syst. Evol. Microbiol.">
        <title>The Global Catalogue of Microorganisms (GCM) 10K type strain sequencing project: providing services to taxonomists for standard genome sequencing and annotation.</title>
        <authorList>
            <consortium name="The Broad Institute Genomics Platform"/>
            <consortium name="The Broad Institute Genome Sequencing Center for Infectious Disease"/>
            <person name="Wu L."/>
            <person name="Ma J."/>
        </authorList>
    </citation>
    <scope>NUCLEOTIDE SEQUENCE [LARGE SCALE GENOMIC DNA]</scope>
    <source>
        <strain evidence="18">CGMCC 4.7192</strain>
    </source>
</reference>
<evidence type="ECO:0000256" key="15">
    <source>
        <dbReference type="ARBA" id="ARBA00047640"/>
    </source>
</evidence>
<comment type="similarity">
    <text evidence="12">Belongs to the ABC transporter superfamily. Glutathione importer (TC 3.A.1.5.11) family.</text>
</comment>
<evidence type="ECO:0000256" key="13">
    <source>
        <dbReference type="ARBA" id="ARBA00039050"/>
    </source>
</evidence>
<accession>A0ABW5BG27</accession>
<dbReference type="EMBL" id="JBHUII010000001">
    <property type="protein sequence ID" value="MFD2205037.1"/>
    <property type="molecule type" value="Genomic_DNA"/>
</dbReference>
<evidence type="ECO:0000256" key="2">
    <source>
        <dbReference type="ARBA" id="ARBA00004533"/>
    </source>
</evidence>
<dbReference type="Gene3D" id="3.40.50.300">
    <property type="entry name" value="P-loop containing nucleotide triphosphate hydrolases"/>
    <property type="match status" value="1"/>
</dbReference>
<dbReference type="SMART" id="SM00382">
    <property type="entry name" value="AAA"/>
    <property type="match status" value="1"/>
</dbReference>
<protein>
    <recommendedName>
        <fullName evidence="14">Glutathione import ATP-binding protein GsiA</fullName>
        <ecNumber evidence="13">7.4.2.10</ecNumber>
    </recommendedName>
</protein>
<dbReference type="EC" id="7.4.2.10" evidence="13"/>
<evidence type="ECO:0000256" key="14">
    <source>
        <dbReference type="ARBA" id="ARBA00041187"/>
    </source>
</evidence>
<dbReference type="InterPro" id="IPR027417">
    <property type="entry name" value="P-loop_NTPase"/>
</dbReference>
<dbReference type="PANTHER" id="PTHR43776">
    <property type="entry name" value="TRANSPORT ATP-BINDING PROTEIN"/>
    <property type="match status" value="1"/>
</dbReference>
<comment type="catalytic activity">
    <reaction evidence="15">
        <text>glutathione(out) + ATP + H2O = glutathione(in) + ADP + phosphate + H(+)</text>
        <dbReference type="Rhea" id="RHEA:29791"/>
        <dbReference type="ChEBI" id="CHEBI:15377"/>
        <dbReference type="ChEBI" id="CHEBI:15378"/>
        <dbReference type="ChEBI" id="CHEBI:30616"/>
        <dbReference type="ChEBI" id="CHEBI:43474"/>
        <dbReference type="ChEBI" id="CHEBI:57925"/>
        <dbReference type="ChEBI" id="CHEBI:456216"/>
        <dbReference type="EC" id="7.4.2.10"/>
    </reaction>
</comment>
<evidence type="ECO:0000256" key="10">
    <source>
        <dbReference type="ARBA" id="ARBA00023136"/>
    </source>
</evidence>
<dbReference type="InterPro" id="IPR003593">
    <property type="entry name" value="AAA+_ATPase"/>
</dbReference>
<keyword evidence="10" id="KW-0472">Membrane</keyword>
<dbReference type="Pfam" id="PF00005">
    <property type="entry name" value="ABC_tran"/>
    <property type="match status" value="1"/>
</dbReference>
<keyword evidence="9" id="KW-1278">Translocase</keyword>
<keyword evidence="8 17" id="KW-0067">ATP-binding</keyword>
<evidence type="ECO:0000259" key="16">
    <source>
        <dbReference type="PROSITE" id="PS50893"/>
    </source>
</evidence>
<dbReference type="PROSITE" id="PS50893">
    <property type="entry name" value="ABC_TRANSPORTER_2"/>
    <property type="match status" value="1"/>
</dbReference>
<comment type="subcellular location">
    <subcellularLocation>
        <location evidence="2">Cell inner membrane</location>
    </subcellularLocation>
    <subcellularLocation>
        <location evidence="1">Membrane</location>
        <topology evidence="1">Peripheral membrane protein</topology>
    </subcellularLocation>
</comment>
<dbReference type="InterPro" id="IPR050319">
    <property type="entry name" value="ABC_transp_ATP-bind"/>
</dbReference>